<protein>
    <submittedName>
        <fullName evidence="2">Uncharacterized protein</fullName>
    </submittedName>
</protein>
<evidence type="ECO:0000256" key="1">
    <source>
        <dbReference type="SAM" id="MobiDB-lite"/>
    </source>
</evidence>
<evidence type="ECO:0000313" key="3">
    <source>
        <dbReference type="Proteomes" id="UP000799777"/>
    </source>
</evidence>
<dbReference type="Proteomes" id="UP000799777">
    <property type="component" value="Unassembled WGS sequence"/>
</dbReference>
<reference evidence="2" key="1">
    <citation type="journal article" date="2020" name="Stud. Mycol.">
        <title>101 Dothideomycetes genomes: a test case for predicting lifestyles and emergence of pathogens.</title>
        <authorList>
            <person name="Haridas S."/>
            <person name="Albert R."/>
            <person name="Binder M."/>
            <person name="Bloem J."/>
            <person name="Labutti K."/>
            <person name="Salamov A."/>
            <person name="Andreopoulos B."/>
            <person name="Baker S."/>
            <person name="Barry K."/>
            <person name="Bills G."/>
            <person name="Bluhm B."/>
            <person name="Cannon C."/>
            <person name="Castanera R."/>
            <person name="Culley D."/>
            <person name="Daum C."/>
            <person name="Ezra D."/>
            <person name="Gonzalez J."/>
            <person name="Henrissat B."/>
            <person name="Kuo A."/>
            <person name="Liang C."/>
            <person name="Lipzen A."/>
            <person name="Lutzoni F."/>
            <person name="Magnuson J."/>
            <person name="Mondo S."/>
            <person name="Nolan M."/>
            <person name="Ohm R."/>
            <person name="Pangilinan J."/>
            <person name="Park H.-J."/>
            <person name="Ramirez L."/>
            <person name="Alfaro M."/>
            <person name="Sun H."/>
            <person name="Tritt A."/>
            <person name="Yoshinaga Y."/>
            <person name="Zwiers L.-H."/>
            <person name="Turgeon B."/>
            <person name="Goodwin S."/>
            <person name="Spatafora J."/>
            <person name="Crous P."/>
            <person name="Grigoriev I."/>
        </authorList>
    </citation>
    <scope>NUCLEOTIDE SEQUENCE</scope>
    <source>
        <strain evidence="2">CBS 110217</strain>
    </source>
</reference>
<dbReference type="AlphaFoldDB" id="A0A9P4HCI5"/>
<accession>A0A9P4HCI5</accession>
<evidence type="ECO:0000313" key="2">
    <source>
        <dbReference type="EMBL" id="KAF2030847.1"/>
    </source>
</evidence>
<feature type="compositionally biased region" description="Polar residues" evidence="1">
    <location>
        <begin position="22"/>
        <end position="35"/>
    </location>
</feature>
<gene>
    <name evidence="2" type="ORF">EK21DRAFT_64532</name>
</gene>
<sequence length="241" mass="27617">MTTAVPPTIRHGSSLFHRHHSGSMSKVNSQSGTSTPAIFEGTDAVTQNRKVAVQRVVEVHDAFEAKHQEEAATTGRTSDSTSVSSDAYSVEFNLTDLLNGEVRTFRYFLRMWDHNERPDPEFDQAIQPTRLEFEEAAIKHFFRRIALWHESEEVLQAARDEMKKRPKKDKKKAKDSQLGNLWLREKGRSEHNMHDELKEVTTREGLAQLLWTLMHDQTSPLAPELFAACTVAVKRMYRIIS</sequence>
<feature type="region of interest" description="Disordered" evidence="1">
    <location>
        <begin position="1"/>
        <end position="35"/>
    </location>
</feature>
<keyword evidence="3" id="KW-1185">Reference proteome</keyword>
<dbReference type="OrthoDB" id="3693896at2759"/>
<proteinExistence type="predicted"/>
<organism evidence="2 3">
    <name type="scientific">Setomelanomma holmii</name>
    <dbReference type="NCBI Taxonomy" id="210430"/>
    <lineage>
        <taxon>Eukaryota</taxon>
        <taxon>Fungi</taxon>
        <taxon>Dikarya</taxon>
        <taxon>Ascomycota</taxon>
        <taxon>Pezizomycotina</taxon>
        <taxon>Dothideomycetes</taxon>
        <taxon>Pleosporomycetidae</taxon>
        <taxon>Pleosporales</taxon>
        <taxon>Pleosporineae</taxon>
        <taxon>Phaeosphaeriaceae</taxon>
        <taxon>Setomelanomma</taxon>
    </lineage>
</organism>
<name>A0A9P4HCI5_9PLEO</name>
<comment type="caution">
    <text evidence="2">The sequence shown here is derived from an EMBL/GenBank/DDBJ whole genome shotgun (WGS) entry which is preliminary data.</text>
</comment>
<dbReference type="EMBL" id="ML978186">
    <property type="protein sequence ID" value="KAF2030847.1"/>
    <property type="molecule type" value="Genomic_DNA"/>
</dbReference>